<dbReference type="RefSeq" id="WP_248824644.1">
    <property type="nucleotide sequence ID" value="NZ_JALKFT010000009.1"/>
</dbReference>
<gene>
    <name evidence="2" type="ORF">MXD59_11310</name>
</gene>
<feature type="region of interest" description="Disordered" evidence="1">
    <location>
        <begin position="140"/>
        <end position="160"/>
    </location>
</feature>
<accession>A0ABT0JY39</accession>
<evidence type="ECO:0000313" key="3">
    <source>
        <dbReference type="Proteomes" id="UP001201873"/>
    </source>
</evidence>
<comment type="caution">
    <text evidence="2">The sequence shown here is derived from an EMBL/GenBank/DDBJ whole genome shotgun (WGS) entry which is preliminary data.</text>
</comment>
<dbReference type="Pfam" id="PF13489">
    <property type="entry name" value="Methyltransf_23"/>
    <property type="match status" value="1"/>
</dbReference>
<keyword evidence="3" id="KW-1185">Reference proteome</keyword>
<name>A0ABT0JY39_9ACTN</name>
<keyword evidence="2" id="KW-0489">Methyltransferase</keyword>
<protein>
    <submittedName>
        <fullName evidence="2">Class I SAM-dependent methyltransferase</fullName>
    </submittedName>
</protein>
<dbReference type="GO" id="GO:0008168">
    <property type="term" value="F:methyltransferase activity"/>
    <property type="evidence" value="ECO:0007669"/>
    <property type="project" value="UniProtKB-KW"/>
</dbReference>
<organism evidence="2 3">
    <name type="scientific">Frankia umida</name>
    <dbReference type="NCBI Taxonomy" id="573489"/>
    <lineage>
        <taxon>Bacteria</taxon>
        <taxon>Bacillati</taxon>
        <taxon>Actinomycetota</taxon>
        <taxon>Actinomycetes</taxon>
        <taxon>Frankiales</taxon>
        <taxon>Frankiaceae</taxon>
        <taxon>Frankia</taxon>
    </lineage>
</organism>
<dbReference type="GO" id="GO:0032259">
    <property type="term" value="P:methylation"/>
    <property type="evidence" value="ECO:0007669"/>
    <property type="project" value="UniProtKB-KW"/>
</dbReference>
<proteinExistence type="predicted"/>
<evidence type="ECO:0000256" key="1">
    <source>
        <dbReference type="SAM" id="MobiDB-lite"/>
    </source>
</evidence>
<evidence type="ECO:0000313" key="2">
    <source>
        <dbReference type="EMBL" id="MCK9876355.1"/>
    </source>
</evidence>
<dbReference type="Gene3D" id="3.40.50.150">
    <property type="entry name" value="Vaccinia Virus protein VP39"/>
    <property type="match status" value="1"/>
</dbReference>
<keyword evidence="2" id="KW-0808">Transferase</keyword>
<dbReference type="EMBL" id="JALKFT010000009">
    <property type="protein sequence ID" value="MCK9876355.1"/>
    <property type="molecule type" value="Genomic_DNA"/>
</dbReference>
<feature type="compositionally biased region" description="Low complexity" evidence="1">
    <location>
        <begin position="140"/>
        <end position="158"/>
    </location>
</feature>
<dbReference type="SUPFAM" id="SSF53335">
    <property type="entry name" value="S-adenosyl-L-methionine-dependent methyltransferases"/>
    <property type="match status" value="1"/>
</dbReference>
<dbReference type="InterPro" id="IPR029063">
    <property type="entry name" value="SAM-dependent_MTases_sf"/>
</dbReference>
<feature type="region of interest" description="Disordered" evidence="1">
    <location>
        <begin position="297"/>
        <end position="337"/>
    </location>
</feature>
<dbReference type="CDD" id="cd02440">
    <property type="entry name" value="AdoMet_MTases"/>
    <property type="match status" value="1"/>
</dbReference>
<sequence length="695" mass="74568">MPSQRRGWLPVAIGIGIGVNTARLHARVQALDTIETLETAASDHVHGIDADPSPYLLLTGADVRLTDAQRLAAQAYATRRGLDVLDLVPATLSPHQLLDLARMVDPASFPSRRIARGRSAGAAVLVRRDVLVRSGLLAAADPTHTTDPTDTSDPAHATGMTPADRTVQAVGTADIGGLTAAELVALLQLGKRHAPITTDLAVLPGLSVADDRGAHRWTVQRTAYAWEPAQLVLPALRDAAILLTAGGCPPAALAALTASWLQPALVGGRRVRVTGADLARSPLRRRRDGLGQLRAAATRVWPGHAGETPTRPPASPASARAGQTGQAGPAGPGEQGRGLRRELLEVSVRPDPAQVARSRVAYQADLAAGLDRFLEPAQAYCPWCGAGDLVAHLRGRDVTQGKPGTFRYDRCTACGHIFQNPRLSLDGLDFYYRDFYDGLGASALEELFGFDDRVYLERARQAIPTPRRWLDVGGGHGHFCNSARSIWPSTRFDLLDMGGGVEQARRRGWADEVYRGQFPELADGLKGQYDILSMFHYLEHTREPQAELDAAARVLSPGAHLLIEVPNPHSPAARWYGSMWPGWLIPQHQHLIPAANLVAALEERGFETSGPIFGEVHQPGDPLSVPFGFLQTRAPSPSNPWGSAEASTALRLRRAALATALAPAFAAGLVLDGVTRPYLTGGSRSNAYRVLARRR</sequence>
<reference evidence="2 3" key="1">
    <citation type="submission" date="2022-04" db="EMBL/GenBank/DDBJ databases">
        <title>Genome diversity in the genus Frankia.</title>
        <authorList>
            <person name="Carlos-Shanley C."/>
            <person name="Hahn D."/>
        </authorList>
    </citation>
    <scope>NUCLEOTIDE SEQUENCE [LARGE SCALE GENOMIC DNA]</scope>
    <source>
        <strain evidence="2 3">Ag45/Mut15</strain>
    </source>
</reference>
<dbReference type="Proteomes" id="UP001201873">
    <property type="component" value="Unassembled WGS sequence"/>
</dbReference>
<feature type="compositionally biased region" description="Low complexity" evidence="1">
    <location>
        <begin position="316"/>
        <end position="327"/>
    </location>
</feature>